<keyword evidence="1" id="KW-0472">Membrane</keyword>
<dbReference type="Proteomes" id="UP000298663">
    <property type="component" value="Unassembled WGS sequence"/>
</dbReference>
<keyword evidence="1" id="KW-1133">Transmembrane helix</keyword>
<gene>
    <name evidence="2" type="ORF">L596_009806</name>
</gene>
<feature type="transmembrane region" description="Helical" evidence="1">
    <location>
        <begin position="52"/>
        <end position="74"/>
    </location>
</feature>
<organism evidence="2 3">
    <name type="scientific">Steinernema carpocapsae</name>
    <name type="common">Entomopathogenic nematode</name>
    <dbReference type="NCBI Taxonomy" id="34508"/>
    <lineage>
        <taxon>Eukaryota</taxon>
        <taxon>Metazoa</taxon>
        <taxon>Ecdysozoa</taxon>
        <taxon>Nematoda</taxon>
        <taxon>Chromadorea</taxon>
        <taxon>Rhabditida</taxon>
        <taxon>Tylenchina</taxon>
        <taxon>Panagrolaimomorpha</taxon>
        <taxon>Strongyloidoidea</taxon>
        <taxon>Steinernematidae</taxon>
        <taxon>Steinernema</taxon>
    </lineage>
</organism>
<feature type="transmembrane region" description="Helical" evidence="1">
    <location>
        <begin position="86"/>
        <end position="108"/>
    </location>
</feature>
<dbReference type="EMBL" id="AZBU02000002">
    <property type="protein sequence ID" value="TKR95672.1"/>
    <property type="molecule type" value="Genomic_DNA"/>
</dbReference>
<reference evidence="2 3" key="1">
    <citation type="journal article" date="2015" name="Genome Biol.">
        <title>Comparative genomics of Steinernema reveals deeply conserved gene regulatory networks.</title>
        <authorList>
            <person name="Dillman A.R."/>
            <person name="Macchietto M."/>
            <person name="Porter C.F."/>
            <person name="Rogers A."/>
            <person name="Williams B."/>
            <person name="Antoshechkin I."/>
            <person name="Lee M.M."/>
            <person name="Goodwin Z."/>
            <person name="Lu X."/>
            <person name="Lewis E.E."/>
            <person name="Goodrich-Blair H."/>
            <person name="Stock S.P."/>
            <person name="Adams B.J."/>
            <person name="Sternberg P.W."/>
            <person name="Mortazavi A."/>
        </authorList>
    </citation>
    <scope>NUCLEOTIDE SEQUENCE [LARGE SCALE GENOMIC DNA]</scope>
    <source>
        <strain evidence="2 3">ALL</strain>
    </source>
</reference>
<keyword evidence="3" id="KW-1185">Reference proteome</keyword>
<protein>
    <submittedName>
        <fullName evidence="2">Uncharacterized protein</fullName>
    </submittedName>
</protein>
<name>A0A4U5PGF0_STECR</name>
<sequence length="117" mass="12699">MCGTNGCCRRLCLNKVFLVIIALLTLLGCLLPIILSFLVIKAAVNSSGSKLKISVTVNLTLGFLGLIIHGLLFAAIKKRPQWRLGVAAKLVYCVFMFFTSVTNFHTALRLSSVGENV</sequence>
<reference evidence="2 3" key="2">
    <citation type="journal article" date="2019" name="G3 (Bethesda)">
        <title>Hybrid Assembly of the Genome of the Entomopathogenic Nematode Steinernema carpocapsae Identifies the X-Chromosome.</title>
        <authorList>
            <person name="Serra L."/>
            <person name="Macchietto M."/>
            <person name="Macias-Munoz A."/>
            <person name="McGill C.J."/>
            <person name="Rodriguez I.M."/>
            <person name="Rodriguez B."/>
            <person name="Murad R."/>
            <person name="Mortazavi A."/>
        </authorList>
    </citation>
    <scope>NUCLEOTIDE SEQUENCE [LARGE SCALE GENOMIC DNA]</scope>
    <source>
        <strain evidence="2 3">ALL</strain>
    </source>
</reference>
<evidence type="ECO:0000313" key="3">
    <source>
        <dbReference type="Proteomes" id="UP000298663"/>
    </source>
</evidence>
<accession>A0A4U5PGF0</accession>
<evidence type="ECO:0000256" key="1">
    <source>
        <dbReference type="SAM" id="Phobius"/>
    </source>
</evidence>
<feature type="transmembrane region" description="Helical" evidence="1">
    <location>
        <begin position="16"/>
        <end position="40"/>
    </location>
</feature>
<evidence type="ECO:0000313" key="2">
    <source>
        <dbReference type="EMBL" id="TKR95672.1"/>
    </source>
</evidence>
<comment type="caution">
    <text evidence="2">The sequence shown here is derived from an EMBL/GenBank/DDBJ whole genome shotgun (WGS) entry which is preliminary data.</text>
</comment>
<proteinExistence type="predicted"/>
<dbReference type="AlphaFoldDB" id="A0A4U5PGF0"/>
<keyword evidence="1" id="KW-0812">Transmembrane</keyword>